<feature type="transmembrane region" description="Helical" evidence="6">
    <location>
        <begin position="6"/>
        <end position="27"/>
    </location>
</feature>
<gene>
    <name evidence="8" type="ORF">ACFSSA_02325</name>
</gene>
<feature type="domain" description="OmpA-like" evidence="7">
    <location>
        <begin position="320"/>
        <end position="441"/>
    </location>
</feature>
<comment type="subcellular location">
    <subcellularLocation>
        <location evidence="1">Cell outer membrane</location>
    </subcellularLocation>
</comment>
<evidence type="ECO:0000256" key="6">
    <source>
        <dbReference type="SAM" id="Phobius"/>
    </source>
</evidence>
<evidence type="ECO:0000259" key="7">
    <source>
        <dbReference type="PROSITE" id="PS51123"/>
    </source>
</evidence>
<dbReference type="Proteomes" id="UP001597375">
    <property type="component" value="Unassembled WGS sequence"/>
</dbReference>
<dbReference type="PRINTS" id="PR01021">
    <property type="entry name" value="OMPADOMAIN"/>
</dbReference>
<organism evidence="8 9">
    <name type="scientific">Luteolibacter algae</name>
    <dbReference type="NCBI Taxonomy" id="454151"/>
    <lineage>
        <taxon>Bacteria</taxon>
        <taxon>Pseudomonadati</taxon>
        <taxon>Verrucomicrobiota</taxon>
        <taxon>Verrucomicrobiia</taxon>
        <taxon>Verrucomicrobiales</taxon>
        <taxon>Verrucomicrobiaceae</taxon>
        <taxon>Luteolibacter</taxon>
    </lineage>
</organism>
<evidence type="ECO:0000256" key="4">
    <source>
        <dbReference type="PROSITE-ProRule" id="PRU00473"/>
    </source>
</evidence>
<evidence type="ECO:0000256" key="2">
    <source>
        <dbReference type="ARBA" id="ARBA00023136"/>
    </source>
</evidence>
<evidence type="ECO:0000256" key="3">
    <source>
        <dbReference type="ARBA" id="ARBA00023237"/>
    </source>
</evidence>
<comment type="caution">
    <text evidence="8">The sequence shown here is derived from an EMBL/GenBank/DDBJ whole genome shotgun (WGS) entry which is preliminary data.</text>
</comment>
<dbReference type="PANTHER" id="PTHR30329:SF21">
    <property type="entry name" value="LIPOPROTEIN YIAD-RELATED"/>
    <property type="match status" value="1"/>
</dbReference>
<keyword evidence="3" id="KW-0998">Cell outer membrane</keyword>
<feature type="region of interest" description="Disordered" evidence="5">
    <location>
        <begin position="409"/>
        <end position="435"/>
    </location>
</feature>
<keyword evidence="6" id="KW-0812">Transmembrane</keyword>
<keyword evidence="6" id="KW-1133">Transmembrane helix</keyword>
<dbReference type="InterPro" id="IPR036737">
    <property type="entry name" value="OmpA-like_sf"/>
</dbReference>
<proteinExistence type="predicted"/>
<dbReference type="InterPro" id="IPR050330">
    <property type="entry name" value="Bact_OuterMem_StrucFunc"/>
</dbReference>
<dbReference type="Pfam" id="PF00691">
    <property type="entry name" value="OmpA"/>
    <property type="match status" value="1"/>
</dbReference>
<dbReference type="RefSeq" id="WP_386818158.1">
    <property type="nucleotide sequence ID" value="NZ_JBHUIT010000002.1"/>
</dbReference>
<accession>A0ABW5D434</accession>
<name>A0ABW5D434_9BACT</name>
<dbReference type="SUPFAM" id="SSF103088">
    <property type="entry name" value="OmpA-like"/>
    <property type="match status" value="1"/>
</dbReference>
<evidence type="ECO:0000256" key="1">
    <source>
        <dbReference type="ARBA" id="ARBA00004442"/>
    </source>
</evidence>
<dbReference type="CDD" id="cd07185">
    <property type="entry name" value="OmpA_C-like"/>
    <property type="match status" value="1"/>
</dbReference>
<keyword evidence="9" id="KW-1185">Reference proteome</keyword>
<reference evidence="9" key="1">
    <citation type="journal article" date="2019" name="Int. J. Syst. Evol. Microbiol.">
        <title>The Global Catalogue of Microorganisms (GCM) 10K type strain sequencing project: providing services to taxonomists for standard genome sequencing and annotation.</title>
        <authorList>
            <consortium name="The Broad Institute Genomics Platform"/>
            <consortium name="The Broad Institute Genome Sequencing Center for Infectious Disease"/>
            <person name="Wu L."/>
            <person name="Ma J."/>
        </authorList>
    </citation>
    <scope>NUCLEOTIDE SEQUENCE [LARGE SCALE GENOMIC DNA]</scope>
    <source>
        <strain evidence="9">CGMCC 4.7106</strain>
    </source>
</reference>
<dbReference type="InterPro" id="IPR006665">
    <property type="entry name" value="OmpA-like"/>
</dbReference>
<evidence type="ECO:0000313" key="9">
    <source>
        <dbReference type="Proteomes" id="UP001597375"/>
    </source>
</evidence>
<evidence type="ECO:0000256" key="5">
    <source>
        <dbReference type="SAM" id="MobiDB-lite"/>
    </source>
</evidence>
<dbReference type="PROSITE" id="PS51123">
    <property type="entry name" value="OMPA_2"/>
    <property type="match status" value="1"/>
</dbReference>
<sequence>MNSNKVPYFFLGLAAVLSAVAIALLIFKPGAKKAAPQVPQKELQESAAAAEPKIIEGTDEPMVPETSEEILKNLDIGYASADPSDLLNRIGKALEEGDMSIASKLIGKGALDEESLARLIELSKEGPLKLLQPGAVREVGELELNRLARWSIQLEDRESGRDRIFFDLRREGGKWMVDKMTLPPATDQEIPKAPFADSLGVSDAFLQAVLQQDFEFALSFVDLNSVSETKIAALCILFEEGEYKMRSSKPLRAMFSRRDTVGYIANVETKDGTQSAQFSLNLRQPEGKSNWIVSEINLDELLAEYSSRVAGGDVYYSPLVENPSGGETLALYFDFDEDSMSPRTRRQLEIVASMLKSDAAKKITLSGHTDALGTDNYNNQLSASRARVVRDFLANAGVAEEQIITVAKGASQPRRPNVTESGEDDPEGRRANRRTEIYLDF</sequence>
<dbReference type="Gene3D" id="3.30.1330.60">
    <property type="entry name" value="OmpA-like domain"/>
    <property type="match status" value="1"/>
</dbReference>
<protein>
    <submittedName>
        <fullName evidence="8">OmpA family protein</fullName>
    </submittedName>
</protein>
<dbReference type="PANTHER" id="PTHR30329">
    <property type="entry name" value="STATOR ELEMENT OF FLAGELLAR MOTOR COMPLEX"/>
    <property type="match status" value="1"/>
</dbReference>
<dbReference type="EMBL" id="JBHUIT010000002">
    <property type="protein sequence ID" value="MFD2255500.1"/>
    <property type="molecule type" value="Genomic_DNA"/>
</dbReference>
<keyword evidence="2 4" id="KW-0472">Membrane</keyword>
<dbReference type="InterPro" id="IPR006664">
    <property type="entry name" value="OMP_bac"/>
</dbReference>
<evidence type="ECO:0000313" key="8">
    <source>
        <dbReference type="EMBL" id="MFD2255500.1"/>
    </source>
</evidence>